<sequence>MCRNFMLRNNFILVVISVVRGLSELHLCRGSCRRRCYPLGIYTLQRSFVFFISNLFGLKRL</sequence>
<keyword evidence="1" id="KW-0732">Signal</keyword>
<comment type="caution">
    <text evidence="2">The sequence shown here is derived from an EMBL/GenBank/DDBJ whole genome shotgun (WGS) entry which is preliminary data.</text>
</comment>
<accession>A0A8T0I5U2</accession>
<evidence type="ECO:0000313" key="3">
    <source>
        <dbReference type="Proteomes" id="UP000822688"/>
    </source>
</evidence>
<dbReference type="EMBL" id="CM026424">
    <property type="protein sequence ID" value="KAG0578487.1"/>
    <property type="molecule type" value="Genomic_DNA"/>
</dbReference>
<protein>
    <submittedName>
        <fullName evidence="2">Uncharacterized protein</fullName>
    </submittedName>
</protein>
<proteinExistence type="predicted"/>
<dbReference type="AlphaFoldDB" id="A0A8T0I5U2"/>
<feature type="chain" id="PRO_5035820949" evidence="1">
    <location>
        <begin position="22"/>
        <end position="61"/>
    </location>
</feature>
<evidence type="ECO:0000256" key="1">
    <source>
        <dbReference type="SAM" id="SignalP"/>
    </source>
</evidence>
<dbReference type="Proteomes" id="UP000822688">
    <property type="component" value="Chromosome 4"/>
</dbReference>
<organism evidence="2 3">
    <name type="scientific">Ceratodon purpureus</name>
    <name type="common">Fire moss</name>
    <name type="synonym">Dicranum purpureum</name>
    <dbReference type="NCBI Taxonomy" id="3225"/>
    <lineage>
        <taxon>Eukaryota</taxon>
        <taxon>Viridiplantae</taxon>
        <taxon>Streptophyta</taxon>
        <taxon>Embryophyta</taxon>
        <taxon>Bryophyta</taxon>
        <taxon>Bryophytina</taxon>
        <taxon>Bryopsida</taxon>
        <taxon>Dicranidae</taxon>
        <taxon>Pseudoditrichales</taxon>
        <taxon>Ditrichaceae</taxon>
        <taxon>Ceratodon</taxon>
    </lineage>
</organism>
<reference evidence="2" key="1">
    <citation type="submission" date="2020-06" db="EMBL/GenBank/DDBJ databases">
        <title>WGS assembly of Ceratodon purpureus strain R40.</title>
        <authorList>
            <person name="Carey S.B."/>
            <person name="Jenkins J."/>
            <person name="Shu S."/>
            <person name="Lovell J.T."/>
            <person name="Sreedasyam A."/>
            <person name="Maumus F."/>
            <person name="Tiley G.P."/>
            <person name="Fernandez-Pozo N."/>
            <person name="Barry K."/>
            <person name="Chen C."/>
            <person name="Wang M."/>
            <person name="Lipzen A."/>
            <person name="Daum C."/>
            <person name="Saski C.A."/>
            <person name="Payton A.C."/>
            <person name="Mcbreen J.C."/>
            <person name="Conrad R.E."/>
            <person name="Kollar L.M."/>
            <person name="Olsson S."/>
            <person name="Huttunen S."/>
            <person name="Landis J.B."/>
            <person name="Wickett N.J."/>
            <person name="Johnson M.G."/>
            <person name="Rensing S.A."/>
            <person name="Grimwood J."/>
            <person name="Schmutz J."/>
            <person name="Mcdaniel S.F."/>
        </authorList>
    </citation>
    <scope>NUCLEOTIDE SEQUENCE</scope>
    <source>
        <strain evidence="2">R40</strain>
    </source>
</reference>
<evidence type="ECO:0000313" key="2">
    <source>
        <dbReference type="EMBL" id="KAG0578487.1"/>
    </source>
</evidence>
<feature type="signal peptide" evidence="1">
    <location>
        <begin position="1"/>
        <end position="21"/>
    </location>
</feature>
<keyword evidence="3" id="KW-1185">Reference proteome</keyword>
<name>A0A8T0I5U2_CERPU</name>
<gene>
    <name evidence="2" type="ORF">KC19_4G026600</name>
</gene>